<name>A0A8X8CLQ7_POPTO</name>
<evidence type="ECO:0000313" key="4">
    <source>
        <dbReference type="Proteomes" id="UP000886885"/>
    </source>
</evidence>
<dbReference type="EMBL" id="JAAWWB010000020">
    <property type="protein sequence ID" value="KAG6758559.1"/>
    <property type="molecule type" value="Genomic_DNA"/>
</dbReference>
<dbReference type="PANTHER" id="PTHR33142">
    <property type="entry name" value="CYCLIN-DEPENDENT PROTEIN KINASE INHIBITOR SMR13"/>
    <property type="match status" value="1"/>
</dbReference>
<dbReference type="GO" id="GO:0004860">
    <property type="term" value="F:protein kinase inhibitor activity"/>
    <property type="evidence" value="ECO:0007669"/>
    <property type="project" value="UniProtKB-KW"/>
</dbReference>
<dbReference type="OrthoDB" id="662905at2759"/>
<gene>
    <name evidence="3" type="ORF">POTOM_038918</name>
</gene>
<reference evidence="3" key="1">
    <citation type="journal article" date="2020" name="bioRxiv">
        <title>Hybrid origin of Populus tomentosa Carr. identified through genome sequencing and phylogenomic analysis.</title>
        <authorList>
            <person name="An X."/>
            <person name="Gao K."/>
            <person name="Chen Z."/>
            <person name="Li J."/>
            <person name="Yang X."/>
            <person name="Yang X."/>
            <person name="Zhou J."/>
            <person name="Guo T."/>
            <person name="Zhao T."/>
            <person name="Huang S."/>
            <person name="Miao D."/>
            <person name="Khan W.U."/>
            <person name="Rao P."/>
            <person name="Ye M."/>
            <person name="Lei B."/>
            <person name="Liao W."/>
            <person name="Wang J."/>
            <person name="Ji L."/>
            <person name="Li Y."/>
            <person name="Guo B."/>
            <person name="Mustafa N.S."/>
            <person name="Li S."/>
            <person name="Yun Q."/>
            <person name="Keller S.R."/>
            <person name="Mao J."/>
            <person name="Zhang R."/>
            <person name="Strauss S.H."/>
        </authorList>
    </citation>
    <scope>NUCLEOTIDE SEQUENCE</scope>
    <source>
        <strain evidence="3">GM15</strain>
        <tissue evidence="3">Leaf</tissue>
    </source>
</reference>
<evidence type="ECO:0000313" key="3">
    <source>
        <dbReference type="EMBL" id="KAG6758559.1"/>
    </source>
</evidence>
<dbReference type="Proteomes" id="UP000886885">
    <property type="component" value="Chromosome 10D"/>
</dbReference>
<accession>A0A8X8CLQ7</accession>
<proteinExistence type="predicted"/>
<dbReference type="GO" id="GO:0032875">
    <property type="term" value="P:regulation of DNA endoreduplication"/>
    <property type="evidence" value="ECO:0007669"/>
    <property type="project" value="InterPro"/>
</dbReference>
<sequence length="135" mass="15340">MSTDLELLQDLPRIQVRPAVKIETLQSCGATDDNKAIIQQENSETDDCQTPKSEEHKIPAVLSCPPAPRKAKRNISCKRKLTEIDFFEIVNREEGITVFLLLHVCMYNHTLKSNNLWGKIHAVTGSVIQDEIKWI</sequence>
<keyword evidence="1" id="KW-0649">Protein kinase inhibitor</keyword>
<organism evidence="3 4">
    <name type="scientific">Populus tomentosa</name>
    <name type="common">Chinese white poplar</name>
    <dbReference type="NCBI Taxonomy" id="118781"/>
    <lineage>
        <taxon>Eukaryota</taxon>
        <taxon>Viridiplantae</taxon>
        <taxon>Streptophyta</taxon>
        <taxon>Embryophyta</taxon>
        <taxon>Tracheophyta</taxon>
        <taxon>Spermatophyta</taxon>
        <taxon>Magnoliopsida</taxon>
        <taxon>eudicotyledons</taxon>
        <taxon>Gunneridae</taxon>
        <taxon>Pentapetalae</taxon>
        <taxon>rosids</taxon>
        <taxon>fabids</taxon>
        <taxon>Malpighiales</taxon>
        <taxon>Salicaceae</taxon>
        <taxon>Saliceae</taxon>
        <taxon>Populus</taxon>
    </lineage>
</organism>
<keyword evidence="4" id="KW-1185">Reference proteome</keyword>
<keyword evidence="2" id="KW-0131">Cell cycle</keyword>
<dbReference type="InterPro" id="IPR040389">
    <property type="entry name" value="SMR"/>
</dbReference>
<evidence type="ECO:0000256" key="1">
    <source>
        <dbReference type="ARBA" id="ARBA00023013"/>
    </source>
</evidence>
<dbReference type="PANTHER" id="PTHR33142:SF13">
    <property type="entry name" value="CYCLIN-DEPENDENT PROTEIN KINASE INHIBITOR SMR1"/>
    <property type="match status" value="1"/>
</dbReference>
<evidence type="ECO:0000256" key="2">
    <source>
        <dbReference type="ARBA" id="ARBA00023306"/>
    </source>
</evidence>
<comment type="caution">
    <text evidence="3">The sequence shown here is derived from an EMBL/GenBank/DDBJ whole genome shotgun (WGS) entry which is preliminary data.</text>
</comment>
<protein>
    <submittedName>
        <fullName evidence="3">Uncharacterized protein</fullName>
    </submittedName>
</protein>
<dbReference type="AlphaFoldDB" id="A0A8X8CLQ7"/>